<dbReference type="SUPFAM" id="SSF51161">
    <property type="entry name" value="Trimeric LpxA-like enzymes"/>
    <property type="match status" value="1"/>
</dbReference>
<dbReference type="InterPro" id="IPR001451">
    <property type="entry name" value="Hexapep"/>
</dbReference>
<reference evidence="3 4" key="1">
    <citation type="submission" date="2018-03" db="EMBL/GenBank/DDBJ databases">
        <title>Draft genome of Deinococcus sp. OD32.</title>
        <authorList>
            <person name="Wang X.-P."/>
            <person name="Du Z.-J."/>
        </authorList>
    </citation>
    <scope>NUCLEOTIDE SEQUENCE [LARGE SCALE GENOMIC DNA]</scope>
    <source>
        <strain evidence="3 4">OD32</strain>
    </source>
</reference>
<dbReference type="GO" id="GO:0016740">
    <property type="term" value="F:transferase activity"/>
    <property type="evidence" value="ECO:0007669"/>
    <property type="project" value="UniProtKB-KW"/>
</dbReference>
<sequence>MKAHNVQISPKAHVEATEIGEGTRIGPFAVVEAGAQLGRNVVIHPYAFVGAGVVLEDDVEVWHGAVIGKPPKGAGATARAVVYEQRISVGSGTSVGPHAVIFYDVMIGRNTLIGDGASIREQCRVGDQCIVSRYVTVNYNTTIGHRVKIMDLTHITGNAVIENDVFISTMVGTMNDNKMSLRSYRPGEIIGPHVQEGASIGGGAMLLPNVKIGRQATVAAGAVVTKVVPDGALVFGMPAKVRERRPAEEPQRES</sequence>
<keyword evidence="1 3" id="KW-0808">Transferase</keyword>
<evidence type="ECO:0000256" key="2">
    <source>
        <dbReference type="ARBA" id="ARBA00022737"/>
    </source>
</evidence>
<name>A0A2T3W5F7_9DEIO</name>
<dbReference type="EMBL" id="PYSV01000015">
    <property type="protein sequence ID" value="PTA67135.1"/>
    <property type="molecule type" value="Genomic_DNA"/>
</dbReference>
<dbReference type="Pfam" id="PF00132">
    <property type="entry name" value="Hexapep"/>
    <property type="match status" value="3"/>
</dbReference>
<dbReference type="InterPro" id="IPR011004">
    <property type="entry name" value="Trimer_LpxA-like_sf"/>
</dbReference>
<dbReference type="Gene3D" id="2.160.10.10">
    <property type="entry name" value="Hexapeptide repeat proteins"/>
    <property type="match status" value="2"/>
</dbReference>
<accession>A0A2T3W5F7</accession>
<keyword evidence="2" id="KW-0677">Repeat</keyword>
<evidence type="ECO:0000313" key="4">
    <source>
        <dbReference type="Proteomes" id="UP000240317"/>
    </source>
</evidence>
<comment type="caution">
    <text evidence="3">The sequence shown here is derived from an EMBL/GenBank/DDBJ whole genome shotgun (WGS) entry which is preliminary data.</text>
</comment>
<dbReference type="InterPro" id="IPR018357">
    <property type="entry name" value="Hexapep_transf_CS"/>
</dbReference>
<evidence type="ECO:0000313" key="3">
    <source>
        <dbReference type="EMBL" id="PTA67135.1"/>
    </source>
</evidence>
<dbReference type="CDD" id="cd03358">
    <property type="entry name" value="LbH_WxcM_N_like"/>
    <property type="match status" value="1"/>
</dbReference>
<protein>
    <submittedName>
        <fullName evidence="3">Transferase</fullName>
    </submittedName>
</protein>
<dbReference type="PANTHER" id="PTHR43300">
    <property type="entry name" value="ACETYLTRANSFERASE"/>
    <property type="match status" value="1"/>
</dbReference>
<dbReference type="OrthoDB" id="9782926at2"/>
<dbReference type="InterPro" id="IPR050179">
    <property type="entry name" value="Trans_hexapeptide_repeat"/>
</dbReference>
<gene>
    <name evidence="3" type="ORF">C8263_14575</name>
</gene>
<proteinExistence type="predicted"/>
<dbReference type="RefSeq" id="WP_107138874.1">
    <property type="nucleotide sequence ID" value="NZ_PYSV01000015.1"/>
</dbReference>
<keyword evidence="4" id="KW-1185">Reference proteome</keyword>
<dbReference type="AlphaFoldDB" id="A0A2T3W5F7"/>
<dbReference type="PROSITE" id="PS00101">
    <property type="entry name" value="HEXAPEP_TRANSFERASES"/>
    <property type="match status" value="1"/>
</dbReference>
<organism evidence="3 4">
    <name type="scientific">Deinococcus arcticus</name>
    <dbReference type="NCBI Taxonomy" id="2136176"/>
    <lineage>
        <taxon>Bacteria</taxon>
        <taxon>Thermotogati</taxon>
        <taxon>Deinococcota</taxon>
        <taxon>Deinococci</taxon>
        <taxon>Deinococcales</taxon>
        <taxon>Deinococcaceae</taxon>
        <taxon>Deinococcus</taxon>
    </lineage>
</organism>
<dbReference type="PANTHER" id="PTHR43300:SF4">
    <property type="entry name" value="ACYL-[ACYL-CARRIER-PROTEIN]--UDP-N-ACETYLGLUCOSAMINE O-ACYLTRANSFERASE"/>
    <property type="match status" value="1"/>
</dbReference>
<evidence type="ECO:0000256" key="1">
    <source>
        <dbReference type="ARBA" id="ARBA00022679"/>
    </source>
</evidence>
<dbReference type="Proteomes" id="UP000240317">
    <property type="component" value="Unassembled WGS sequence"/>
</dbReference>